<keyword evidence="3" id="KW-0812">Transmembrane</keyword>
<evidence type="ECO:0000313" key="6">
    <source>
        <dbReference type="Proteomes" id="UP000633136"/>
    </source>
</evidence>
<keyword evidence="3" id="KW-0472">Membrane</keyword>
<evidence type="ECO:0000259" key="4">
    <source>
        <dbReference type="Pfam" id="PF01979"/>
    </source>
</evidence>
<evidence type="ECO:0000256" key="3">
    <source>
        <dbReference type="SAM" id="Phobius"/>
    </source>
</evidence>
<keyword evidence="3" id="KW-1133">Transmembrane helix</keyword>
<feature type="transmembrane region" description="Helical" evidence="3">
    <location>
        <begin position="30"/>
        <end position="51"/>
    </location>
</feature>
<evidence type="ECO:0000256" key="1">
    <source>
        <dbReference type="ARBA" id="ARBA00022801"/>
    </source>
</evidence>
<dbReference type="Gene3D" id="2.30.40.10">
    <property type="entry name" value="Urease, subunit C, domain 1"/>
    <property type="match status" value="1"/>
</dbReference>
<dbReference type="SUPFAM" id="SSF51338">
    <property type="entry name" value="Composite domain of metallo-dependent hydrolases"/>
    <property type="match status" value="1"/>
</dbReference>
<dbReference type="InterPro" id="IPR006680">
    <property type="entry name" value="Amidohydro-rel"/>
</dbReference>
<dbReference type="SUPFAM" id="SSF51556">
    <property type="entry name" value="Metallo-dependent hydrolases"/>
    <property type="match status" value="1"/>
</dbReference>
<protein>
    <submittedName>
        <fullName evidence="5">Amidohydrolase</fullName>
    </submittedName>
</protein>
<evidence type="ECO:0000256" key="2">
    <source>
        <dbReference type="SAM" id="MobiDB-lite"/>
    </source>
</evidence>
<reference evidence="5" key="1">
    <citation type="journal article" date="2014" name="Int. J. Syst. Evol. Microbiol.">
        <title>Complete genome sequence of Corynebacterium casei LMG S-19264T (=DSM 44701T), isolated from a smear-ripened cheese.</title>
        <authorList>
            <consortium name="US DOE Joint Genome Institute (JGI-PGF)"/>
            <person name="Walter F."/>
            <person name="Albersmeier A."/>
            <person name="Kalinowski J."/>
            <person name="Ruckert C."/>
        </authorList>
    </citation>
    <scope>NUCLEOTIDE SEQUENCE</scope>
    <source>
        <strain evidence="5">CGMCC 1.15388</strain>
    </source>
</reference>
<feature type="compositionally biased region" description="Low complexity" evidence="2">
    <location>
        <begin position="7"/>
        <end position="19"/>
    </location>
</feature>
<dbReference type="EMBL" id="BMIS01000013">
    <property type="protein sequence ID" value="GGE75825.1"/>
    <property type="molecule type" value="Genomic_DNA"/>
</dbReference>
<feature type="domain" description="Amidohydrolase-related" evidence="4">
    <location>
        <begin position="309"/>
        <end position="479"/>
    </location>
</feature>
<dbReference type="Pfam" id="PF01979">
    <property type="entry name" value="Amidohydro_1"/>
    <property type="match status" value="1"/>
</dbReference>
<dbReference type="PANTHER" id="PTHR43794:SF11">
    <property type="entry name" value="AMIDOHYDROLASE-RELATED DOMAIN-CONTAINING PROTEIN"/>
    <property type="match status" value="1"/>
</dbReference>
<feature type="region of interest" description="Disordered" evidence="2">
    <location>
        <begin position="511"/>
        <end position="547"/>
    </location>
</feature>
<dbReference type="GO" id="GO:0016810">
    <property type="term" value="F:hydrolase activity, acting on carbon-nitrogen (but not peptide) bonds"/>
    <property type="evidence" value="ECO:0007669"/>
    <property type="project" value="InterPro"/>
</dbReference>
<dbReference type="InterPro" id="IPR050287">
    <property type="entry name" value="MTA/SAH_deaminase"/>
</dbReference>
<keyword evidence="6" id="KW-1185">Reference proteome</keyword>
<dbReference type="PROSITE" id="PS51318">
    <property type="entry name" value="TAT"/>
    <property type="match status" value="1"/>
</dbReference>
<dbReference type="InterPro" id="IPR006311">
    <property type="entry name" value="TAT_signal"/>
</dbReference>
<sequence length="547" mass="59203">MEQNPTSPASENAESASSPQPRSRVDRRSFLLGGLSAAGVAALGVGGYAAVRSRSEDPAAYAEEFAEGRAVLFRNATVVTGDDDLGTLYETDVLVDDGVIQDVGHELSRPDDAAVIEAGGAVLMAGMIDTHRHMWQSVLRGVGGDWTISNYFQWIYEEWGELWRPEDVYAGNYLSMVEAIDSGVTTSLDWSHGLRSPDHADAAVDALVASRGRARLAYGNIFDLPQNWVPGGDVQRLLDERFPAAFDSVDDLVTMQLAWDGGGEDPEFPERPAWEFAQEHGLPVTLHAGVWGYPLDIAIQNISENGFLHPTNTYVHAASLQTSTYELIAESGGDVSISAESELNAGQGYPPTGQVREHGIPISLSMDTSLWWSGDMFAAMRATLNADRGLDHMNAHEQDRTVLNNELRTADVLRYATQGGADALEMGSDLGSITPGKVADLVLLRADTASMLPVNDPTHHIVFQAGRAEVDSVMIGGRMMKHAGRLIPAALGLEEDGDDDADAVLEHARSLAEDSRDHLREQIGEEAWEGAVNPPEYETEEADHSME</sequence>
<feature type="compositionally biased region" description="Basic and acidic residues" evidence="2">
    <location>
        <begin position="511"/>
        <end position="523"/>
    </location>
</feature>
<keyword evidence="1" id="KW-0378">Hydrolase</keyword>
<dbReference type="PANTHER" id="PTHR43794">
    <property type="entry name" value="AMINOHYDROLASE SSNA-RELATED"/>
    <property type="match status" value="1"/>
</dbReference>
<proteinExistence type="predicted"/>
<reference evidence="5" key="2">
    <citation type="submission" date="2020-09" db="EMBL/GenBank/DDBJ databases">
        <authorList>
            <person name="Sun Q."/>
            <person name="Zhou Y."/>
        </authorList>
    </citation>
    <scope>NUCLEOTIDE SEQUENCE</scope>
    <source>
        <strain evidence="5">CGMCC 1.15388</strain>
    </source>
</reference>
<organism evidence="5 6">
    <name type="scientific">Nesterenkonia cremea</name>
    <dbReference type="NCBI Taxonomy" id="1882340"/>
    <lineage>
        <taxon>Bacteria</taxon>
        <taxon>Bacillati</taxon>
        <taxon>Actinomycetota</taxon>
        <taxon>Actinomycetes</taxon>
        <taxon>Micrococcales</taxon>
        <taxon>Micrococcaceae</taxon>
        <taxon>Nesterenkonia</taxon>
    </lineage>
</organism>
<dbReference type="InterPro" id="IPR032466">
    <property type="entry name" value="Metal_Hydrolase"/>
</dbReference>
<comment type="caution">
    <text evidence="5">The sequence shown here is derived from an EMBL/GenBank/DDBJ whole genome shotgun (WGS) entry which is preliminary data.</text>
</comment>
<accession>A0A917AU73</accession>
<feature type="region of interest" description="Disordered" evidence="2">
    <location>
        <begin position="1"/>
        <end position="24"/>
    </location>
</feature>
<dbReference type="Gene3D" id="3.20.20.140">
    <property type="entry name" value="Metal-dependent hydrolases"/>
    <property type="match status" value="1"/>
</dbReference>
<dbReference type="AlphaFoldDB" id="A0A917AU73"/>
<dbReference type="Proteomes" id="UP000633136">
    <property type="component" value="Unassembled WGS sequence"/>
</dbReference>
<dbReference type="RefSeq" id="WP_188686058.1">
    <property type="nucleotide sequence ID" value="NZ_BMIS01000013.1"/>
</dbReference>
<name>A0A917AU73_9MICC</name>
<gene>
    <name evidence="5" type="ORF">GCM10011401_23970</name>
</gene>
<evidence type="ECO:0000313" key="5">
    <source>
        <dbReference type="EMBL" id="GGE75825.1"/>
    </source>
</evidence>
<dbReference type="InterPro" id="IPR011059">
    <property type="entry name" value="Metal-dep_hydrolase_composite"/>
</dbReference>